<dbReference type="Proteomes" id="UP001058003">
    <property type="component" value="Chromosome"/>
</dbReference>
<dbReference type="OrthoDB" id="571920at2"/>
<reference evidence="1" key="1">
    <citation type="submission" date="2021-04" db="EMBL/GenBank/DDBJ databases">
        <title>Dactylosporangium aurantiacum NRRL B-8018 full assembly.</title>
        <authorList>
            <person name="Hartkoorn R.C."/>
            <person name="Beaudoing E."/>
            <person name="Hot D."/>
        </authorList>
    </citation>
    <scope>NUCLEOTIDE SEQUENCE</scope>
    <source>
        <strain evidence="1">NRRL B-8018</strain>
    </source>
</reference>
<proteinExistence type="predicted"/>
<gene>
    <name evidence="1" type="ORF">Daura_27190</name>
</gene>
<dbReference type="RefSeq" id="WP_052386214.1">
    <property type="nucleotide sequence ID" value="NZ_CP073767.1"/>
</dbReference>
<evidence type="ECO:0008006" key="3">
    <source>
        <dbReference type="Google" id="ProtNLM"/>
    </source>
</evidence>
<dbReference type="EMBL" id="CP073767">
    <property type="protein sequence ID" value="UWZ50517.1"/>
    <property type="molecule type" value="Genomic_DNA"/>
</dbReference>
<accession>A0A9Q9MI00</accession>
<dbReference type="AlphaFoldDB" id="A0A9Q9MI00"/>
<organism evidence="1 2">
    <name type="scientific">Dactylosporangium aurantiacum</name>
    <dbReference type="NCBI Taxonomy" id="35754"/>
    <lineage>
        <taxon>Bacteria</taxon>
        <taxon>Bacillati</taxon>
        <taxon>Actinomycetota</taxon>
        <taxon>Actinomycetes</taxon>
        <taxon>Micromonosporales</taxon>
        <taxon>Micromonosporaceae</taxon>
        <taxon>Dactylosporangium</taxon>
    </lineage>
</organism>
<dbReference type="KEGG" id="daur:Daura_27190"/>
<keyword evidence="2" id="KW-1185">Reference proteome</keyword>
<sequence length="146" mass="15615">MNATPPPARTCPSSSCTPGNLLLGIVRPDGTMAQLRPPLEVDETFVRRAQAGDRVPEARMRFAGPCVTSRCRQWTGERCGVADLIADRAAALPDPDAAGLAPCAIRATCRWWAQRGADACRICPAVVHTWRDDAAGRRPAPDDPVG</sequence>
<protein>
    <recommendedName>
        <fullName evidence="3">Nitrogen fixation protein</fullName>
    </recommendedName>
</protein>
<evidence type="ECO:0000313" key="2">
    <source>
        <dbReference type="Proteomes" id="UP001058003"/>
    </source>
</evidence>
<evidence type="ECO:0000313" key="1">
    <source>
        <dbReference type="EMBL" id="UWZ50517.1"/>
    </source>
</evidence>
<name>A0A9Q9MI00_9ACTN</name>